<accession>A0A0N5CMS8</accession>
<reference evidence="3" key="1">
    <citation type="submission" date="2017-02" db="UniProtKB">
        <authorList>
            <consortium name="WormBaseParasite"/>
        </authorList>
    </citation>
    <scope>IDENTIFICATION</scope>
</reference>
<evidence type="ECO:0000313" key="2">
    <source>
        <dbReference type="Proteomes" id="UP000276776"/>
    </source>
</evidence>
<keyword evidence="2" id="KW-1185">Reference proteome</keyword>
<evidence type="ECO:0000313" key="3">
    <source>
        <dbReference type="WBParaSite" id="TCLT_0000146601-mRNA-1"/>
    </source>
</evidence>
<proteinExistence type="predicted"/>
<gene>
    <name evidence="1" type="ORF">TCLT_LOCUS1467</name>
</gene>
<organism evidence="3">
    <name type="scientific">Thelazia callipaeda</name>
    <name type="common">Oriental eyeworm</name>
    <name type="synonym">Parasitic nematode</name>
    <dbReference type="NCBI Taxonomy" id="103827"/>
    <lineage>
        <taxon>Eukaryota</taxon>
        <taxon>Metazoa</taxon>
        <taxon>Ecdysozoa</taxon>
        <taxon>Nematoda</taxon>
        <taxon>Chromadorea</taxon>
        <taxon>Rhabditida</taxon>
        <taxon>Spirurina</taxon>
        <taxon>Spiruromorpha</taxon>
        <taxon>Thelazioidea</taxon>
        <taxon>Thelaziidae</taxon>
        <taxon>Thelazia</taxon>
    </lineage>
</organism>
<dbReference type="AlphaFoldDB" id="A0A0N5CMS8"/>
<name>A0A0N5CMS8_THECL</name>
<evidence type="ECO:0000313" key="1">
    <source>
        <dbReference type="EMBL" id="VDM96932.1"/>
    </source>
</evidence>
<dbReference type="OrthoDB" id="5786574at2759"/>
<dbReference type="Proteomes" id="UP000276776">
    <property type="component" value="Unassembled WGS sequence"/>
</dbReference>
<reference evidence="1 2" key="2">
    <citation type="submission" date="2018-11" db="EMBL/GenBank/DDBJ databases">
        <authorList>
            <consortium name="Pathogen Informatics"/>
        </authorList>
    </citation>
    <scope>NUCLEOTIDE SEQUENCE [LARGE SCALE GENOMIC DNA]</scope>
</reference>
<dbReference type="WBParaSite" id="TCLT_0000146601-mRNA-1">
    <property type="protein sequence ID" value="TCLT_0000146601-mRNA-1"/>
    <property type="gene ID" value="TCLT_0000146601"/>
</dbReference>
<protein>
    <submittedName>
        <fullName evidence="3">Nucleoporin-like protein 2</fullName>
    </submittedName>
</protein>
<sequence>MRFTGAEAFPSQVTMMKIGEMAKSSSASPVTSGVSGFNPSGSLFGSKTFGAPTFSFNTSNANKTPSLFKPFSTTNTSPALFGSSTTSVAGPLPAPTAPSSFTFGNTLNSSVSGTLFGGSASKLFGR</sequence>
<dbReference type="EMBL" id="UYYF01000192">
    <property type="protein sequence ID" value="VDM96932.1"/>
    <property type="molecule type" value="Genomic_DNA"/>
</dbReference>